<proteinExistence type="inferred from homology"/>
<organism evidence="4">
    <name type="scientific">Phaffia rhodozyma</name>
    <name type="common">Yeast</name>
    <name type="synonym">Xanthophyllomyces dendrorhous</name>
    <dbReference type="NCBI Taxonomy" id="264483"/>
    <lineage>
        <taxon>Eukaryota</taxon>
        <taxon>Fungi</taxon>
        <taxon>Dikarya</taxon>
        <taxon>Basidiomycota</taxon>
        <taxon>Agaricomycotina</taxon>
        <taxon>Tremellomycetes</taxon>
        <taxon>Cystofilobasidiales</taxon>
        <taxon>Mrakiaceae</taxon>
        <taxon>Phaffia</taxon>
    </lineage>
</organism>
<dbReference type="EMBL" id="LN483166">
    <property type="protein sequence ID" value="CED84617.1"/>
    <property type="molecule type" value="Genomic_DNA"/>
</dbReference>
<dbReference type="PANTHER" id="PTHR19836:SF19">
    <property type="entry name" value="SMALL RIBOSOMAL SUBUNIT PROTEIN US14M"/>
    <property type="match status" value="1"/>
</dbReference>
<evidence type="ECO:0000256" key="2">
    <source>
        <dbReference type="ARBA" id="ARBA00022980"/>
    </source>
</evidence>
<dbReference type="AlphaFoldDB" id="A0A0F7SQW4"/>
<comment type="similarity">
    <text evidence="1">Belongs to the universal ribosomal protein uS14 family.</text>
</comment>
<protein>
    <submittedName>
        <fullName evidence="4">Mitochondrial 40s ribosomal protein mrp2</fullName>
    </submittedName>
</protein>
<dbReference type="GO" id="GO:0005763">
    <property type="term" value="C:mitochondrial small ribosomal subunit"/>
    <property type="evidence" value="ECO:0007669"/>
    <property type="project" value="TreeGrafter"/>
</dbReference>
<evidence type="ECO:0000313" key="4">
    <source>
        <dbReference type="EMBL" id="CED84617.1"/>
    </source>
</evidence>
<dbReference type="GO" id="GO:0006412">
    <property type="term" value="P:translation"/>
    <property type="evidence" value="ECO:0007669"/>
    <property type="project" value="InterPro"/>
</dbReference>
<name>A0A0F7SQW4_PHARH</name>
<dbReference type="GO" id="GO:0003735">
    <property type="term" value="F:structural constituent of ribosome"/>
    <property type="evidence" value="ECO:0007669"/>
    <property type="project" value="InterPro"/>
</dbReference>
<dbReference type="PANTHER" id="PTHR19836">
    <property type="entry name" value="30S RIBOSOMAL PROTEIN S14"/>
    <property type="match status" value="1"/>
</dbReference>
<sequence length="174" mass="19653">MCSTDLGGGLPARLGWKGQSAGGGGYGRPRNHRLRLCPHLPITYSFHLDDQPFGQFSSTTMFPTASRLYGLIQTGLKARVVRDMKTRQTFERTEAMRRAFLFIARNTTLPDTIRIRAQQRLSLLPGNSSPARIRSTCIMTGKQKAVYRDFKLTRFSMRMEALKGNLPGVRKAMW</sequence>
<reference evidence="4" key="1">
    <citation type="submission" date="2014-08" db="EMBL/GenBank/DDBJ databases">
        <authorList>
            <person name="Sharma Rahul"/>
            <person name="Thines Marco"/>
        </authorList>
    </citation>
    <scope>NUCLEOTIDE SEQUENCE</scope>
</reference>
<dbReference type="InterPro" id="IPR001209">
    <property type="entry name" value="Ribosomal_uS14"/>
</dbReference>
<keyword evidence="3" id="KW-0687">Ribonucleoprotein</keyword>
<dbReference type="Gene3D" id="1.10.287.1480">
    <property type="match status" value="1"/>
</dbReference>
<dbReference type="Pfam" id="PF00253">
    <property type="entry name" value="Ribosomal_S14"/>
    <property type="match status" value="1"/>
</dbReference>
<accession>A0A0F7SQW4</accession>
<dbReference type="SUPFAM" id="SSF57716">
    <property type="entry name" value="Glucocorticoid receptor-like (DNA-binding domain)"/>
    <property type="match status" value="1"/>
</dbReference>
<evidence type="ECO:0000256" key="1">
    <source>
        <dbReference type="ARBA" id="ARBA00009083"/>
    </source>
</evidence>
<evidence type="ECO:0000256" key="3">
    <source>
        <dbReference type="ARBA" id="ARBA00023274"/>
    </source>
</evidence>
<keyword evidence="2 4" id="KW-0689">Ribosomal protein</keyword>